<name>A0A812PWU1_9DINO</name>
<keyword evidence="1" id="KW-0560">Oxidoreductase</keyword>
<dbReference type="AlphaFoldDB" id="A0A812PWU1"/>
<gene>
    <name evidence="3" type="ORF">SNAT2548_LOCUS18393</name>
</gene>
<dbReference type="PANTHER" id="PTHR11695:SF294">
    <property type="entry name" value="RETICULON-4-INTERACTING PROTEIN 1, MITOCHONDRIAL"/>
    <property type="match status" value="1"/>
</dbReference>
<accession>A0A812PWU1</accession>
<dbReference type="InterPro" id="IPR050700">
    <property type="entry name" value="YIM1/Zinc_Alcohol_DH_Fams"/>
</dbReference>
<dbReference type="Pfam" id="PF00107">
    <property type="entry name" value="ADH_zinc_N"/>
    <property type="match status" value="1"/>
</dbReference>
<evidence type="ECO:0000313" key="3">
    <source>
        <dbReference type="EMBL" id="CAE7349800.1"/>
    </source>
</evidence>
<reference evidence="3" key="1">
    <citation type="submission" date="2021-02" db="EMBL/GenBank/DDBJ databases">
        <authorList>
            <person name="Dougan E. K."/>
            <person name="Rhodes N."/>
            <person name="Thang M."/>
            <person name="Chan C."/>
        </authorList>
    </citation>
    <scope>NUCLEOTIDE SEQUENCE</scope>
</reference>
<dbReference type="GO" id="GO:0008270">
    <property type="term" value="F:zinc ion binding"/>
    <property type="evidence" value="ECO:0007669"/>
    <property type="project" value="InterPro"/>
</dbReference>
<dbReference type="SUPFAM" id="SSF51735">
    <property type="entry name" value="NAD(P)-binding Rossmann-fold domains"/>
    <property type="match status" value="1"/>
</dbReference>
<comment type="caution">
    <text evidence="3">The sequence shown here is derived from an EMBL/GenBank/DDBJ whole genome shotgun (WGS) entry which is preliminary data.</text>
</comment>
<dbReference type="Gene3D" id="3.40.50.720">
    <property type="entry name" value="NAD(P)-binding Rossmann-like Domain"/>
    <property type="match status" value="1"/>
</dbReference>
<dbReference type="Proteomes" id="UP000604046">
    <property type="component" value="Unassembled WGS sequence"/>
</dbReference>
<protein>
    <recommendedName>
        <fullName evidence="2">Alcohol dehydrogenase-like C-terminal domain-containing protein</fullName>
    </recommendedName>
</protein>
<dbReference type="OrthoDB" id="420428at2759"/>
<dbReference type="InterPro" id="IPR036291">
    <property type="entry name" value="NAD(P)-bd_dom_sf"/>
</dbReference>
<organism evidence="3 4">
    <name type="scientific">Symbiodinium natans</name>
    <dbReference type="NCBI Taxonomy" id="878477"/>
    <lineage>
        <taxon>Eukaryota</taxon>
        <taxon>Sar</taxon>
        <taxon>Alveolata</taxon>
        <taxon>Dinophyceae</taxon>
        <taxon>Suessiales</taxon>
        <taxon>Symbiodiniaceae</taxon>
        <taxon>Symbiodinium</taxon>
    </lineage>
</organism>
<dbReference type="PANTHER" id="PTHR11695">
    <property type="entry name" value="ALCOHOL DEHYDROGENASE RELATED"/>
    <property type="match status" value="1"/>
</dbReference>
<dbReference type="Gene3D" id="3.90.180.10">
    <property type="entry name" value="Medium-chain alcohol dehydrogenases, catalytic domain"/>
    <property type="match status" value="1"/>
</dbReference>
<keyword evidence="4" id="KW-1185">Reference proteome</keyword>
<proteinExistence type="predicted"/>
<evidence type="ECO:0000313" key="4">
    <source>
        <dbReference type="Proteomes" id="UP000604046"/>
    </source>
</evidence>
<feature type="domain" description="Alcohol dehydrogenase-like C-terminal" evidence="2">
    <location>
        <begin position="51"/>
        <end position="115"/>
    </location>
</feature>
<dbReference type="InterPro" id="IPR013149">
    <property type="entry name" value="ADH-like_C"/>
</dbReference>
<dbReference type="InterPro" id="IPR002364">
    <property type="entry name" value="Quin_OxRdtase/zeta-crystal_CS"/>
</dbReference>
<evidence type="ECO:0000259" key="2">
    <source>
        <dbReference type="Pfam" id="PF00107"/>
    </source>
</evidence>
<dbReference type="EMBL" id="CAJNDS010002144">
    <property type="protein sequence ID" value="CAE7349800.1"/>
    <property type="molecule type" value="Genomic_DNA"/>
</dbReference>
<sequence>MAPAPEQMSMEEAGSTPLALLTAYQSMKDAGYSQPGCGRGQRILVHAGAGGVGHLALQLAKIYEFEEIVTTCSAANEEFVKSLGATTIVDYKTEDFVTKYANNKFDLVVDPVGGDPIGCCCAAQSPGQGLGFRV</sequence>
<evidence type="ECO:0000256" key="1">
    <source>
        <dbReference type="ARBA" id="ARBA00023002"/>
    </source>
</evidence>
<dbReference type="GO" id="GO:0016491">
    <property type="term" value="F:oxidoreductase activity"/>
    <property type="evidence" value="ECO:0007669"/>
    <property type="project" value="UniProtKB-KW"/>
</dbReference>
<dbReference type="PROSITE" id="PS01162">
    <property type="entry name" value="QOR_ZETA_CRYSTAL"/>
    <property type="match status" value="1"/>
</dbReference>